<reference evidence="1" key="1">
    <citation type="submission" date="2020-09" db="EMBL/GenBank/DDBJ databases">
        <title>Genome-Enabled Discovery of Anthraquinone Biosynthesis in Senna tora.</title>
        <authorList>
            <person name="Kang S.-H."/>
            <person name="Pandey R.P."/>
            <person name="Lee C.-M."/>
            <person name="Sim J.-S."/>
            <person name="Jeong J.-T."/>
            <person name="Choi B.-S."/>
            <person name="Jung M."/>
            <person name="Ginzburg D."/>
            <person name="Zhao K."/>
            <person name="Won S.Y."/>
            <person name="Oh T.-J."/>
            <person name="Yu Y."/>
            <person name="Kim N.-H."/>
            <person name="Lee O.R."/>
            <person name="Lee T.-H."/>
            <person name="Bashyal P."/>
            <person name="Kim T.-S."/>
            <person name="Lee W.-H."/>
            <person name="Kawkins C."/>
            <person name="Kim C.-K."/>
            <person name="Kim J.S."/>
            <person name="Ahn B.O."/>
            <person name="Rhee S.Y."/>
            <person name="Sohng J.K."/>
        </authorList>
    </citation>
    <scope>NUCLEOTIDE SEQUENCE</scope>
    <source>
        <tissue evidence="1">Leaf</tissue>
    </source>
</reference>
<protein>
    <submittedName>
        <fullName evidence="1">Uncharacterized protein</fullName>
    </submittedName>
</protein>
<organism evidence="1 2">
    <name type="scientific">Senna tora</name>
    <dbReference type="NCBI Taxonomy" id="362788"/>
    <lineage>
        <taxon>Eukaryota</taxon>
        <taxon>Viridiplantae</taxon>
        <taxon>Streptophyta</taxon>
        <taxon>Embryophyta</taxon>
        <taxon>Tracheophyta</taxon>
        <taxon>Spermatophyta</taxon>
        <taxon>Magnoliopsida</taxon>
        <taxon>eudicotyledons</taxon>
        <taxon>Gunneridae</taxon>
        <taxon>Pentapetalae</taxon>
        <taxon>rosids</taxon>
        <taxon>fabids</taxon>
        <taxon>Fabales</taxon>
        <taxon>Fabaceae</taxon>
        <taxon>Caesalpinioideae</taxon>
        <taxon>Cassia clade</taxon>
        <taxon>Senna</taxon>
    </lineage>
</organism>
<dbReference type="EMBL" id="JAAIUW010000039">
    <property type="protein sequence ID" value="KAF7801053.1"/>
    <property type="molecule type" value="Genomic_DNA"/>
</dbReference>
<proteinExistence type="predicted"/>
<name>A0A834SCI8_9FABA</name>
<keyword evidence="2" id="KW-1185">Reference proteome</keyword>
<accession>A0A834SCI8</accession>
<evidence type="ECO:0000313" key="2">
    <source>
        <dbReference type="Proteomes" id="UP000634136"/>
    </source>
</evidence>
<evidence type="ECO:0000313" key="1">
    <source>
        <dbReference type="EMBL" id="KAF7801053.1"/>
    </source>
</evidence>
<gene>
    <name evidence="1" type="ORF">G2W53_044436</name>
</gene>
<dbReference type="AlphaFoldDB" id="A0A834SCI8"/>
<dbReference type="Proteomes" id="UP000634136">
    <property type="component" value="Unassembled WGS sequence"/>
</dbReference>
<sequence length="51" mass="5798">MAVRNSFDGESVVKSVSDRSRPSEKFLTDLRSVRDIFAAKKTNQMFDGLYP</sequence>
<comment type="caution">
    <text evidence="1">The sequence shown here is derived from an EMBL/GenBank/DDBJ whole genome shotgun (WGS) entry which is preliminary data.</text>
</comment>